<gene>
    <name evidence="1" type="ORF">CAMGR0001_0792</name>
</gene>
<evidence type="ECO:0000313" key="2">
    <source>
        <dbReference type="Proteomes" id="UP000005709"/>
    </source>
</evidence>
<name>C8PFZ9_9BACT</name>
<keyword evidence="2" id="KW-1185">Reference proteome</keyword>
<dbReference type="EMBL" id="ACYG01000019">
    <property type="protein sequence ID" value="EEV18037.1"/>
    <property type="molecule type" value="Genomic_DNA"/>
</dbReference>
<reference evidence="1 2" key="1">
    <citation type="submission" date="2009-07" db="EMBL/GenBank/DDBJ databases">
        <authorList>
            <person name="Madupu R."/>
            <person name="Sebastian Y."/>
            <person name="Durkin A.S."/>
            <person name="Torralba M."/>
            <person name="Methe B."/>
            <person name="Sutton G.G."/>
            <person name="Strausberg R.L."/>
            <person name="Nelson K.E."/>
        </authorList>
    </citation>
    <scope>NUCLEOTIDE SEQUENCE [LARGE SCALE GENOMIC DNA]</scope>
    <source>
        <strain evidence="1 2">RM3268</strain>
    </source>
</reference>
<accession>C8PFZ9</accession>
<comment type="caution">
    <text evidence="1">The sequence shown here is derived from an EMBL/GenBank/DDBJ whole genome shotgun (WGS) entry which is preliminary data.</text>
</comment>
<protein>
    <submittedName>
        <fullName evidence="1">Uncharacterized protein</fullName>
    </submittedName>
</protein>
<dbReference type="AlphaFoldDB" id="C8PFZ9"/>
<proteinExistence type="predicted"/>
<organism evidence="1 2">
    <name type="scientific">Campylobacter gracilis RM3268</name>
    <dbReference type="NCBI Taxonomy" id="553220"/>
    <lineage>
        <taxon>Bacteria</taxon>
        <taxon>Pseudomonadati</taxon>
        <taxon>Campylobacterota</taxon>
        <taxon>Epsilonproteobacteria</taxon>
        <taxon>Campylobacterales</taxon>
        <taxon>Campylobacteraceae</taxon>
        <taxon>Campylobacter</taxon>
    </lineage>
</organism>
<dbReference type="Proteomes" id="UP000005709">
    <property type="component" value="Unassembled WGS sequence"/>
</dbReference>
<sequence length="37" mass="4232">MHLKSGVDCASQRSIHSVRQKSSRYVRIERTQCALAE</sequence>
<evidence type="ECO:0000313" key="1">
    <source>
        <dbReference type="EMBL" id="EEV18037.1"/>
    </source>
</evidence>